<evidence type="ECO:0000313" key="9">
    <source>
        <dbReference type="EMBL" id="VFS39156.1"/>
    </source>
</evidence>
<dbReference type="Pfam" id="PF12266">
    <property type="entry name" value="DUF3613"/>
    <property type="match status" value="1"/>
</dbReference>
<evidence type="ECO:0000313" key="8">
    <source>
        <dbReference type="EMBL" id="VFR97344.1"/>
    </source>
</evidence>
<protein>
    <recommendedName>
        <fullName evidence="10">DUF3613 domain-containing protein</fullName>
    </recommendedName>
</protein>
<feature type="compositionally biased region" description="Low complexity" evidence="1">
    <location>
        <begin position="44"/>
        <end position="69"/>
    </location>
</feature>
<dbReference type="EMBL" id="CAADID010000008">
    <property type="protein sequence ID" value="VFR61806.1"/>
    <property type="molecule type" value="Genomic_DNA"/>
</dbReference>
<dbReference type="EMBL" id="CAADIO010000050">
    <property type="protein sequence ID" value="VFR97344.1"/>
    <property type="molecule type" value="Genomic_DNA"/>
</dbReference>
<evidence type="ECO:0000313" key="3">
    <source>
        <dbReference type="EMBL" id="VFR36529.1"/>
    </source>
</evidence>
<feature type="region of interest" description="Disordered" evidence="1">
    <location>
        <begin position="32"/>
        <end position="87"/>
    </location>
</feature>
<gene>
    <name evidence="2" type="ORF">AMP9_2781</name>
    <name evidence="3" type="ORF">ANT2_2872</name>
    <name evidence="5" type="ORF">ANT3_2874</name>
    <name evidence="4" type="ORF">BRI6_2958</name>
    <name evidence="6" type="ORF">BRI9_3015</name>
    <name evidence="7" type="ORF">IVO3_3015</name>
    <name evidence="8" type="ORF">RAN3_2863</name>
    <name evidence="9" type="ORF">RAN7_2987</name>
</gene>
<organism evidence="5">
    <name type="scientific">plant metagenome</name>
    <dbReference type="NCBI Taxonomy" id="1297885"/>
    <lineage>
        <taxon>unclassified sequences</taxon>
        <taxon>metagenomes</taxon>
        <taxon>organismal metagenomes</taxon>
    </lineage>
</organism>
<evidence type="ECO:0000313" key="5">
    <source>
        <dbReference type="EMBL" id="VFR61806.1"/>
    </source>
</evidence>
<dbReference type="EMBL" id="CAADIZ010000084">
    <property type="protein sequence ID" value="VFS39156.1"/>
    <property type="molecule type" value="Genomic_DNA"/>
</dbReference>
<sequence>MRPCRHVFVATLLALSCTGAWSQGNAPLTQPPAAAPLPAPAPAPAAVAPTPASAPAAAARPVVQAVAAPAPAPAPAQSPAAEPAFGDTTRLLIAAQGDGRRAGTDLPMLGEAATRAWERYMDSFSQPIPEWFNDQRGVTEQ</sequence>
<dbReference type="EMBL" id="CAADIG010000001">
    <property type="protein sequence ID" value="VFR36529.1"/>
    <property type="molecule type" value="Genomic_DNA"/>
</dbReference>
<feature type="compositionally biased region" description="Pro residues" evidence="1">
    <location>
        <begin position="32"/>
        <end position="43"/>
    </location>
</feature>
<evidence type="ECO:0000313" key="4">
    <source>
        <dbReference type="EMBL" id="VFR55365.1"/>
    </source>
</evidence>
<evidence type="ECO:0008006" key="10">
    <source>
        <dbReference type="Google" id="ProtNLM"/>
    </source>
</evidence>
<evidence type="ECO:0000313" key="6">
    <source>
        <dbReference type="EMBL" id="VFR63891.1"/>
    </source>
</evidence>
<dbReference type="AlphaFoldDB" id="A0A484SGW4"/>
<dbReference type="EMBL" id="CAADII010000043">
    <property type="protein sequence ID" value="VFR55365.1"/>
    <property type="molecule type" value="Genomic_DNA"/>
</dbReference>
<dbReference type="EMBL" id="CAADHY010000032">
    <property type="protein sequence ID" value="VFR32834.1"/>
    <property type="molecule type" value="Genomic_DNA"/>
</dbReference>
<evidence type="ECO:0000256" key="1">
    <source>
        <dbReference type="SAM" id="MobiDB-lite"/>
    </source>
</evidence>
<name>A0A484SGW4_9ZZZZ</name>
<proteinExistence type="predicted"/>
<dbReference type="PROSITE" id="PS51257">
    <property type="entry name" value="PROKAR_LIPOPROTEIN"/>
    <property type="match status" value="1"/>
</dbReference>
<reference evidence="5" key="1">
    <citation type="submission" date="2019-03" db="EMBL/GenBank/DDBJ databases">
        <authorList>
            <person name="Danneels B."/>
        </authorList>
    </citation>
    <scope>NUCLEOTIDE SEQUENCE</scope>
</reference>
<evidence type="ECO:0000313" key="7">
    <source>
        <dbReference type="EMBL" id="VFR86547.1"/>
    </source>
</evidence>
<accession>A0A484SGW4</accession>
<dbReference type="EMBL" id="CAADIP010000017">
    <property type="protein sequence ID" value="VFR86547.1"/>
    <property type="molecule type" value="Genomic_DNA"/>
</dbReference>
<evidence type="ECO:0000313" key="2">
    <source>
        <dbReference type="EMBL" id="VFR32834.1"/>
    </source>
</evidence>
<dbReference type="InterPro" id="IPR022053">
    <property type="entry name" value="DUF3613"/>
</dbReference>
<dbReference type="EMBL" id="CAADIK010000009">
    <property type="protein sequence ID" value="VFR63891.1"/>
    <property type="molecule type" value="Genomic_DNA"/>
</dbReference>